<feature type="compositionally biased region" description="Acidic residues" evidence="1">
    <location>
        <begin position="162"/>
        <end position="193"/>
    </location>
</feature>
<protein>
    <submittedName>
        <fullName evidence="2">Uncharacterized protein</fullName>
    </submittedName>
</protein>
<dbReference type="AlphaFoldDB" id="A0A6C0IPC8"/>
<reference evidence="2" key="1">
    <citation type="journal article" date="2020" name="Nature">
        <title>Giant virus diversity and host interactions through global metagenomics.</title>
        <authorList>
            <person name="Schulz F."/>
            <person name="Roux S."/>
            <person name="Paez-Espino D."/>
            <person name="Jungbluth S."/>
            <person name="Walsh D.A."/>
            <person name="Denef V.J."/>
            <person name="McMahon K.D."/>
            <person name="Konstantinidis K.T."/>
            <person name="Eloe-Fadrosh E.A."/>
            <person name="Kyrpides N.C."/>
            <person name="Woyke T."/>
        </authorList>
    </citation>
    <scope>NUCLEOTIDE SEQUENCE</scope>
    <source>
        <strain evidence="2">GVMAG-M-3300024252-29</strain>
    </source>
</reference>
<proteinExistence type="predicted"/>
<evidence type="ECO:0000256" key="1">
    <source>
        <dbReference type="SAM" id="MobiDB-lite"/>
    </source>
</evidence>
<feature type="compositionally biased region" description="Polar residues" evidence="1">
    <location>
        <begin position="194"/>
        <end position="203"/>
    </location>
</feature>
<accession>A0A6C0IPC8</accession>
<sequence>MTSNIGVVIVEKTGTLKNLCIKSFSESDLYKKCGFKSTENFKKHCDWKIKKGGLTYIISAYGKTVGKAMSENKYDFPPPIDTTLFFGNCVLVCHTEYKGESGAPLLESLDIELWEKLYETLFGGFEDLSATADADDAEVDELENVPTSKKTKAGGYLKDGFVVDEEDVEDEEDGEHEDEEEDEFGSCEEEETSENTSYDSGSELSEESYVVEATLCE</sequence>
<organism evidence="2">
    <name type="scientific">viral metagenome</name>
    <dbReference type="NCBI Taxonomy" id="1070528"/>
    <lineage>
        <taxon>unclassified sequences</taxon>
        <taxon>metagenomes</taxon>
        <taxon>organismal metagenomes</taxon>
    </lineage>
</organism>
<dbReference type="EMBL" id="MN740207">
    <property type="protein sequence ID" value="QHT93373.1"/>
    <property type="molecule type" value="Genomic_DNA"/>
</dbReference>
<name>A0A6C0IPC8_9ZZZZ</name>
<feature type="region of interest" description="Disordered" evidence="1">
    <location>
        <begin position="156"/>
        <end position="217"/>
    </location>
</feature>
<evidence type="ECO:0000313" key="2">
    <source>
        <dbReference type="EMBL" id="QHT93373.1"/>
    </source>
</evidence>